<evidence type="ECO:0000256" key="3">
    <source>
        <dbReference type="ARBA" id="ARBA00023242"/>
    </source>
</evidence>
<evidence type="ECO:0000256" key="4">
    <source>
        <dbReference type="SAM" id="MobiDB-lite"/>
    </source>
</evidence>
<dbReference type="PANTHER" id="PTHR28256:SF1">
    <property type="entry name" value="RIBONUCLEASES P_MRP PROTEIN SUBUNIT POP7"/>
    <property type="match status" value="1"/>
</dbReference>
<evidence type="ECO:0000313" key="5">
    <source>
        <dbReference type="EMBL" id="KAK3372238.1"/>
    </source>
</evidence>
<protein>
    <submittedName>
        <fullName evidence="5">Rpp20 subunit of nuclear RNase MRP and P-domain-containing protein</fullName>
    </submittedName>
</protein>
<dbReference type="AlphaFoldDB" id="A0AAE0N6S6"/>
<dbReference type="InterPro" id="IPR020241">
    <property type="entry name" value="RNase_P/MRP_Pop7_fungi"/>
</dbReference>
<dbReference type="InterPro" id="IPR036882">
    <property type="entry name" value="Alba-like_dom_sf"/>
</dbReference>
<sequence>MNPSVPVALPNRPKNKLPPLPKGARIQKRPLAGPSVTRRLNKSRGNLLRGDRVLPDVDGYNAPPRASHTVVIKIGTHTPFMAVVKRVRKALENGPQTTKGLPLTARIAALGVKRDNNSTSATAAQQPSSSGSVSGSGGFIEDALDDVVLIATGRAISRAVEIGAFFMREKELIVLPRTRTIPAIDDVVMSDEDGEHEDQVRVRNLSCIEVGIRWAAA</sequence>
<accession>A0AAE0N6S6</accession>
<feature type="region of interest" description="Disordered" evidence="4">
    <location>
        <begin position="1"/>
        <end position="43"/>
    </location>
</feature>
<dbReference type="GO" id="GO:0000294">
    <property type="term" value="P:nuclear-transcribed mRNA catabolic process, RNase MRP-dependent"/>
    <property type="evidence" value="ECO:0007669"/>
    <property type="project" value="TreeGrafter"/>
</dbReference>
<dbReference type="GO" id="GO:0004526">
    <property type="term" value="F:ribonuclease P activity"/>
    <property type="evidence" value="ECO:0007669"/>
    <property type="project" value="TreeGrafter"/>
</dbReference>
<dbReference type="GO" id="GO:0003723">
    <property type="term" value="F:RNA binding"/>
    <property type="evidence" value="ECO:0007669"/>
    <property type="project" value="TreeGrafter"/>
</dbReference>
<dbReference type="GO" id="GO:0005655">
    <property type="term" value="C:nucleolar ribonuclease P complex"/>
    <property type="evidence" value="ECO:0007669"/>
    <property type="project" value="InterPro"/>
</dbReference>
<evidence type="ECO:0000313" key="6">
    <source>
        <dbReference type="Proteomes" id="UP001285441"/>
    </source>
</evidence>
<dbReference type="GO" id="GO:0034965">
    <property type="term" value="P:intronic box C/D snoRNA processing"/>
    <property type="evidence" value="ECO:0007669"/>
    <property type="project" value="TreeGrafter"/>
</dbReference>
<dbReference type="GO" id="GO:0006364">
    <property type="term" value="P:rRNA processing"/>
    <property type="evidence" value="ECO:0007669"/>
    <property type="project" value="TreeGrafter"/>
</dbReference>
<gene>
    <name evidence="5" type="ORF">B0H63DRAFT_290681</name>
</gene>
<reference evidence="5" key="1">
    <citation type="journal article" date="2023" name="Mol. Phylogenet. Evol.">
        <title>Genome-scale phylogeny and comparative genomics of the fungal order Sordariales.</title>
        <authorList>
            <person name="Hensen N."/>
            <person name="Bonometti L."/>
            <person name="Westerberg I."/>
            <person name="Brannstrom I.O."/>
            <person name="Guillou S."/>
            <person name="Cros-Aarteil S."/>
            <person name="Calhoun S."/>
            <person name="Haridas S."/>
            <person name="Kuo A."/>
            <person name="Mondo S."/>
            <person name="Pangilinan J."/>
            <person name="Riley R."/>
            <person name="LaButti K."/>
            <person name="Andreopoulos B."/>
            <person name="Lipzen A."/>
            <person name="Chen C."/>
            <person name="Yan M."/>
            <person name="Daum C."/>
            <person name="Ng V."/>
            <person name="Clum A."/>
            <person name="Steindorff A."/>
            <person name="Ohm R.A."/>
            <person name="Martin F."/>
            <person name="Silar P."/>
            <person name="Natvig D.O."/>
            <person name="Lalanne C."/>
            <person name="Gautier V."/>
            <person name="Ament-Velasquez S.L."/>
            <person name="Kruys A."/>
            <person name="Hutchinson M.I."/>
            <person name="Powell A.J."/>
            <person name="Barry K."/>
            <person name="Miller A.N."/>
            <person name="Grigoriev I.V."/>
            <person name="Debuchy R."/>
            <person name="Gladieux P."/>
            <person name="Hiltunen Thoren M."/>
            <person name="Johannesson H."/>
        </authorList>
    </citation>
    <scope>NUCLEOTIDE SEQUENCE</scope>
    <source>
        <strain evidence="5">CBS 232.78</strain>
    </source>
</reference>
<evidence type="ECO:0000256" key="1">
    <source>
        <dbReference type="ARBA" id="ARBA00004123"/>
    </source>
</evidence>
<feature type="compositionally biased region" description="Low complexity" evidence="4">
    <location>
        <begin position="118"/>
        <end position="133"/>
    </location>
</feature>
<dbReference type="Gene3D" id="3.30.110.20">
    <property type="entry name" value="Alba-like domain"/>
    <property type="match status" value="1"/>
</dbReference>
<dbReference type="Pfam" id="PF12328">
    <property type="entry name" value="Rpp20"/>
    <property type="match status" value="1"/>
</dbReference>
<keyword evidence="2" id="KW-0819">tRNA processing</keyword>
<name>A0AAE0N6S6_9PEZI</name>
<proteinExistence type="predicted"/>
<comment type="subcellular location">
    <subcellularLocation>
        <location evidence="1">Nucleus</location>
    </subcellularLocation>
</comment>
<dbReference type="PANTHER" id="PTHR28256">
    <property type="entry name" value="RIBONUCLEASES P/MRP PROTEIN SUBUNIT POP7"/>
    <property type="match status" value="1"/>
</dbReference>
<dbReference type="GO" id="GO:0000171">
    <property type="term" value="F:ribonuclease MRP activity"/>
    <property type="evidence" value="ECO:0007669"/>
    <property type="project" value="TreeGrafter"/>
</dbReference>
<keyword evidence="6" id="KW-1185">Reference proteome</keyword>
<feature type="region of interest" description="Disordered" evidence="4">
    <location>
        <begin position="116"/>
        <end position="135"/>
    </location>
</feature>
<organism evidence="5 6">
    <name type="scientific">Podospora didyma</name>
    <dbReference type="NCBI Taxonomy" id="330526"/>
    <lineage>
        <taxon>Eukaryota</taxon>
        <taxon>Fungi</taxon>
        <taxon>Dikarya</taxon>
        <taxon>Ascomycota</taxon>
        <taxon>Pezizomycotina</taxon>
        <taxon>Sordariomycetes</taxon>
        <taxon>Sordariomycetidae</taxon>
        <taxon>Sordariales</taxon>
        <taxon>Podosporaceae</taxon>
        <taxon>Podospora</taxon>
    </lineage>
</organism>
<evidence type="ECO:0000256" key="2">
    <source>
        <dbReference type="ARBA" id="ARBA00022694"/>
    </source>
</evidence>
<dbReference type="GO" id="GO:0000172">
    <property type="term" value="C:ribonuclease MRP complex"/>
    <property type="evidence" value="ECO:0007669"/>
    <property type="project" value="InterPro"/>
</dbReference>
<dbReference type="Proteomes" id="UP001285441">
    <property type="component" value="Unassembled WGS sequence"/>
</dbReference>
<comment type="caution">
    <text evidence="5">The sequence shown here is derived from an EMBL/GenBank/DDBJ whole genome shotgun (WGS) entry which is preliminary data.</text>
</comment>
<dbReference type="InterPro" id="IPR014612">
    <property type="entry name" value="Pop7/Rpp20"/>
</dbReference>
<dbReference type="EMBL" id="JAULSW010000008">
    <property type="protein sequence ID" value="KAK3372238.1"/>
    <property type="molecule type" value="Genomic_DNA"/>
</dbReference>
<dbReference type="GO" id="GO:0001682">
    <property type="term" value="P:tRNA 5'-leader removal"/>
    <property type="evidence" value="ECO:0007669"/>
    <property type="project" value="InterPro"/>
</dbReference>
<reference evidence="5" key="2">
    <citation type="submission" date="2023-06" db="EMBL/GenBank/DDBJ databases">
        <authorList>
            <consortium name="Lawrence Berkeley National Laboratory"/>
            <person name="Haridas S."/>
            <person name="Hensen N."/>
            <person name="Bonometti L."/>
            <person name="Westerberg I."/>
            <person name="Brannstrom I.O."/>
            <person name="Guillou S."/>
            <person name="Cros-Aarteil S."/>
            <person name="Calhoun S."/>
            <person name="Kuo A."/>
            <person name="Mondo S."/>
            <person name="Pangilinan J."/>
            <person name="Riley R."/>
            <person name="LaButti K."/>
            <person name="Andreopoulos B."/>
            <person name="Lipzen A."/>
            <person name="Chen C."/>
            <person name="Yanf M."/>
            <person name="Daum C."/>
            <person name="Ng V."/>
            <person name="Clum A."/>
            <person name="Steindorff A."/>
            <person name="Ohm R."/>
            <person name="Martin F."/>
            <person name="Silar P."/>
            <person name="Natvig D."/>
            <person name="Lalanne C."/>
            <person name="Gautier V."/>
            <person name="Ament-velasquez S.L."/>
            <person name="Kruys A."/>
            <person name="Hutchinson M.I."/>
            <person name="Powell A.J."/>
            <person name="Barry K."/>
            <person name="Miller A.N."/>
            <person name="Grigoriev I.V."/>
            <person name="Debuchy R."/>
            <person name="Gladieux P."/>
            <person name="Thoren M.H."/>
            <person name="Johannesson H."/>
        </authorList>
    </citation>
    <scope>NUCLEOTIDE SEQUENCE</scope>
    <source>
        <strain evidence="5">CBS 232.78</strain>
    </source>
</reference>
<dbReference type="SUPFAM" id="SSF82704">
    <property type="entry name" value="AlbA-like"/>
    <property type="match status" value="1"/>
</dbReference>
<keyword evidence="3" id="KW-0539">Nucleus</keyword>